<evidence type="ECO:0000256" key="6">
    <source>
        <dbReference type="ARBA" id="ARBA00022960"/>
    </source>
</evidence>
<dbReference type="EC" id="2.5.1.7" evidence="11"/>
<keyword evidence="3" id="KW-0963">Cytoplasm</keyword>
<evidence type="ECO:0000256" key="10">
    <source>
        <dbReference type="ARBA" id="ARBA00038367"/>
    </source>
</evidence>
<dbReference type="GO" id="GO:0071555">
    <property type="term" value="P:cell wall organization"/>
    <property type="evidence" value="ECO:0007669"/>
    <property type="project" value="UniProtKB-KW"/>
</dbReference>
<evidence type="ECO:0000256" key="15">
    <source>
        <dbReference type="ARBA" id="ARBA00047527"/>
    </source>
</evidence>
<dbReference type="GO" id="GO:0009252">
    <property type="term" value="P:peptidoglycan biosynthetic process"/>
    <property type="evidence" value="ECO:0007669"/>
    <property type="project" value="UniProtKB-KW"/>
</dbReference>
<dbReference type="Proteomes" id="UP000231569">
    <property type="component" value="Unassembled WGS sequence"/>
</dbReference>
<evidence type="ECO:0000256" key="14">
    <source>
        <dbReference type="ARBA" id="ARBA00042842"/>
    </source>
</evidence>
<accession>A0A2M8KUM6</accession>
<evidence type="ECO:0000256" key="1">
    <source>
        <dbReference type="ARBA" id="ARBA00004496"/>
    </source>
</evidence>
<proteinExistence type="inferred from homology"/>
<dbReference type="Gene3D" id="3.65.10.10">
    <property type="entry name" value="Enolpyruvate transferase domain"/>
    <property type="match status" value="2"/>
</dbReference>
<dbReference type="AlphaFoldDB" id="A0A2M8KUM6"/>
<dbReference type="InterPro" id="IPR036968">
    <property type="entry name" value="Enolpyruvate_Tfrase_sf"/>
</dbReference>
<evidence type="ECO:0000313" key="18">
    <source>
        <dbReference type="Proteomes" id="UP000231569"/>
    </source>
</evidence>
<dbReference type="GO" id="GO:0005737">
    <property type="term" value="C:cytoplasm"/>
    <property type="evidence" value="ECO:0007669"/>
    <property type="project" value="UniProtKB-SubCell"/>
</dbReference>
<evidence type="ECO:0000313" key="17">
    <source>
        <dbReference type="EMBL" id="PJE63625.1"/>
    </source>
</evidence>
<evidence type="ECO:0000259" key="16">
    <source>
        <dbReference type="Pfam" id="PF00275"/>
    </source>
</evidence>
<dbReference type="CDD" id="cd01555">
    <property type="entry name" value="UdpNAET"/>
    <property type="match status" value="1"/>
</dbReference>
<name>A0A2M8KUM6_9BACT</name>
<dbReference type="SUPFAM" id="SSF55205">
    <property type="entry name" value="EPT/RTPC-like"/>
    <property type="match status" value="1"/>
</dbReference>
<dbReference type="GO" id="GO:0008360">
    <property type="term" value="P:regulation of cell shape"/>
    <property type="evidence" value="ECO:0007669"/>
    <property type="project" value="UniProtKB-KW"/>
</dbReference>
<comment type="catalytic activity">
    <reaction evidence="15">
        <text>phosphoenolpyruvate + UDP-N-acetyl-alpha-D-glucosamine = UDP-N-acetyl-3-O-(1-carboxyvinyl)-alpha-D-glucosamine + phosphate</text>
        <dbReference type="Rhea" id="RHEA:18681"/>
        <dbReference type="ChEBI" id="CHEBI:43474"/>
        <dbReference type="ChEBI" id="CHEBI:57705"/>
        <dbReference type="ChEBI" id="CHEBI:58702"/>
        <dbReference type="ChEBI" id="CHEBI:68483"/>
        <dbReference type="EC" id="2.5.1.7"/>
    </reaction>
</comment>
<sequence>MQYIINGGKPLSGTIEVAGAKNVALKLMVAALLLKGKTTLTNVPRIRDVVALVAIINALGGKAAFTDEHTLEIENTLTTHVVPLELAVRIRVSFLLMIPLLHTFNKAYVPNPGGCRLGARPVDRLIESITTFGGSISYSSEDGYYYAKVEQFTPGEYTFAKASHTGTEFALMNTSRIKGESVIHNAAHEPEIDELITFLNAAGAHIVRDGNDLLVEGNNELHAVEQRIGSDRNEVISFIVLSALFKGAITIHNVALKPIETFLEYCKQVGIRYSESNGMFDLQVEDAISPSDVVTAPHPGFMTDWQPLWAVLMTQAHGDSTIHETVFEQRFNYVQELNKHGAHIEFFDPPVTDSSSIYQFDVPPGTTPVNQAIRIHGPTKLHNAATVITDMRAGACLLFAGLISSGKSVISGAEQIERGYEDLIERLQKLGADVRSIEE</sequence>
<gene>
    <name evidence="17" type="ORF">COU89_02370</name>
</gene>
<dbReference type="NCBIfam" id="NF006873">
    <property type="entry name" value="PRK09369.1"/>
    <property type="match status" value="1"/>
</dbReference>
<evidence type="ECO:0000256" key="13">
    <source>
        <dbReference type="ARBA" id="ARBA00042443"/>
    </source>
</evidence>
<reference evidence="18" key="1">
    <citation type="submission" date="2017-09" db="EMBL/GenBank/DDBJ databases">
        <title>Depth-based differentiation of microbial function through sediment-hosted aquifers and enrichment of novel symbionts in the deep terrestrial subsurface.</title>
        <authorList>
            <person name="Probst A.J."/>
            <person name="Ladd B."/>
            <person name="Jarett J.K."/>
            <person name="Geller-Mcgrath D.E."/>
            <person name="Sieber C.M.K."/>
            <person name="Emerson J.B."/>
            <person name="Anantharaman K."/>
            <person name="Thomas B.C."/>
            <person name="Malmstrom R."/>
            <person name="Stieglmeier M."/>
            <person name="Klingl A."/>
            <person name="Woyke T."/>
            <person name="Ryan C.M."/>
            <person name="Banfield J.F."/>
        </authorList>
    </citation>
    <scope>NUCLEOTIDE SEQUENCE [LARGE SCALE GENOMIC DNA]</scope>
</reference>
<evidence type="ECO:0000256" key="4">
    <source>
        <dbReference type="ARBA" id="ARBA00022618"/>
    </source>
</evidence>
<keyword evidence="9" id="KW-0961">Cell wall biogenesis/degradation</keyword>
<comment type="similarity">
    <text evidence="10">Belongs to the EPSP synthase family. MurA subfamily.</text>
</comment>
<evidence type="ECO:0000256" key="12">
    <source>
        <dbReference type="ARBA" id="ARBA00039754"/>
    </source>
</evidence>
<keyword evidence="6" id="KW-0133">Cell shape</keyword>
<keyword evidence="4" id="KW-0132">Cell division</keyword>
<evidence type="ECO:0000256" key="2">
    <source>
        <dbReference type="ARBA" id="ARBA00004752"/>
    </source>
</evidence>
<dbReference type="InterPro" id="IPR013792">
    <property type="entry name" value="RNA3'P_cycl/enolpyr_Trfase_a/b"/>
</dbReference>
<dbReference type="Pfam" id="PF00275">
    <property type="entry name" value="EPSP_synthase"/>
    <property type="match status" value="1"/>
</dbReference>
<dbReference type="InterPro" id="IPR005750">
    <property type="entry name" value="UDP_GlcNAc_COvinyl_MurA"/>
</dbReference>
<comment type="subcellular location">
    <subcellularLocation>
        <location evidence="1">Cytoplasm</location>
    </subcellularLocation>
</comment>
<comment type="pathway">
    <text evidence="2">Cell wall biogenesis; peptidoglycan biosynthesis.</text>
</comment>
<keyword evidence="8" id="KW-0131">Cell cycle</keyword>
<dbReference type="PANTHER" id="PTHR43783:SF1">
    <property type="entry name" value="UDP-N-ACETYLGLUCOSAMINE 1-CARBOXYVINYLTRANSFERASE"/>
    <property type="match status" value="1"/>
</dbReference>
<comment type="caution">
    <text evidence="17">The sequence shown here is derived from an EMBL/GenBank/DDBJ whole genome shotgun (WGS) entry which is preliminary data.</text>
</comment>
<dbReference type="EMBL" id="PFEE01000051">
    <property type="protein sequence ID" value="PJE63625.1"/>
    <property type="molecule type" value="Genomic_DNA"/>
</dbReference>
<protein>
    <recommendedName>
        <fullName evidence="12">UDP-N-acetylglucosamine 1-carboxyvinyltransferase</fullName>
        <ecNumber evidence="11">2.5.1.7</ecNumber>
    </recommendedName>
    <alternativeName>
        <fullName evidence="13">Enoylpyruvate transferase</fullName>
    </alternativeName>
    <alternativeName>
        <fullName evidence="14">UDP-N-acetylglucosamine enolpyruvyl transferase</fullName>
    </alternativeName>
</protein>
<evidence type="ECO:0000256" key="3">
    <source>
        <dbReference type="ARBA" id="ARBA00022490"/>
    </source>
</evidence>
<evidence type="ECO:0000256" key="9">
    <source>
        <dbReference type="ARBA" id="ARBA00023316"/>
    </source>
</evidence>
<feature type="domain" description="Enolpyruvate transferase" evidence="16">
    <location>
        <begin position="6"/>
        <end position="427"/>
    </location>
</feature>
<dbReference type="GO" id="GO:0008760">
    <property type="term" value="F:UDP-N-acetylglucosamine 1-carboxyvinyltransferase activity"/>
    <property type="evidence" value="ECO:0007669"/>
    <property type="project" value="UniProtKB-EC"/>
</dbReference>
<evidence type="ECO:0000256" key="11">
    <source>
        <dbReference type="ARBA" id="ARBA00039108"/>
    </source>
</evidence>
<evidence type="ECO:0000256" key="7">
    <source>
        <dbReference type="ARBA" id="ARBA00022984"/>
    </source>
</evidence>
<dbReference type="InterPro" id="IPR050068">
    <property type="entry name" value="MurA_subfamily"/>
</dbReference>
<keyword evidence="7" id="KW-0573">Peptidoglycan synthesis</keyword>
<keyword evidence="5" id="KW-0808">Transferase</keyword>
<dbReference type="GO" id="GO:0019277">
    <property type="term" value="P:UDP-N-acetylgalactosamine biosynthetic process"/>
    <property type="evidence" value="ECO:0007669"/>
    <property type="project" value="InterPro"/>
</dbReference>
<dbReference type="PANTHER" id="PTHR43783">
    <property type="entry name" value="UDP-N-ACETYLGLUCOSAMINE 1-CARBOXYVINYLTRANSFERASE"/>
    <property type="match status" value="1"/>
</dbReference>
<organism evidence="17 18">
    <name type="scientific">Candidatus Roizmanbacteria bacterium CG10_big_fil_rev_8_21_14_0_10_45_7</name>
    <dbReference type="NCBI Taxonomy" id="1974854"/>
    <lineage>
        <taxon>Bacteria</taxon>
        <taxon>Candidatus Roizmaniibacteriota</taxon>
    </lineage>
</organism>
<evidence type="ECO:0000256" key="8">
    <source>
        <dbReference type="ARBA" id="ARBA00023306"/>
    </source>
</evidence>
<evidence type="ECO:0000256" key="5">
    <source>
        <dbReference type="ARBA" id="ARBA00022679"/>
    </source>
</evidence>
<dbReference type="GO" id="GO:0051301">
    <property type="term" value="P:cell division"/>
    <property type="evidence" value="ECO:0007669"/>
    <property type="project" value="UniProtKB-KW"/>
</dbReference>
<dbReference type="InterPro" id="IPR001986">
    <property type="entry name" value="Enolpyruvate_Tfrase_dom"/>
</dbReference>